<keyword evidence="3" id="KW-1185">Reference proteome</keyword>
<reference evidence="2" key="1">
    <citation type="submission" date="2021-06" db="EMBL/GenBank/DDBJ databases">
        <authorList>
            <person name="Hodson N. C."/>
            <person name="Mongue J. A."/>
            <person name="Jaron S. K."/>
        </authorList>
    </citation>
    <scope>NUCLEOTIDE SEQUENCE</scope>
</reference>
<feature type="domain" description="VWFD" evidence="1">
    <location>
        <begin position="541"/>
        <end position="610"/>
    </location>
</feature>
<sequence length="610" mass="69194">MPEPSDDFLGFYEMDDDYSSSLGTSAGEKPREFKVSLISEGLNLNFRGEGKLDFSSGLSYSVLDRNLETKEGKIIFRPPSLLDSHVFQFGPTPVIVISFGGIPSVNLQDPNSEDALTLEYYASPQPTFRLFSNDFPENTFYSLTFPPKNEEEFSMELNYENETTTAKVVSLTVALNTSKLLQIRSDWSLQAVHTTLRDLRTLNGAIYEGIKTEVKNVTKEVGLNLQHYSSKIGGALPNIQPLLDKLDREIQENLEEIRSSSHSNIVYERISSSMLNFYSTVKAYTLTAMRAVKTAKLNFLLRLEQSGFLNVDTLPSQISDWTNKLVEESLSAGFLAIGSVKKDFWDSVNKTKAYLETNKELKKMIADATAYLKSFTPTLQNIFRKLLHRTIALRPYLRYLLPKEAHEFLITLKHYYLGQLGSNETRRNDTNASFVTSDQVFTEGYNAAKIIGRRALEGKGFLFQKQNESLLVQFPLPKPVRRLREVFSKSEFVRPKYTQSFKDFFQWITNPEIHDSRNPRLLTLKSRIESALLGGIGPDDAVGIIIGGKFYRTFDGKFHRFEGSCQYLLAADFLTDNITVHIEGDSESDSMRELIFSDNEEFISILPKGT</sequence>
<dbReference type="Proteomes" id="UP000708208">
    <property type="component" value="Unassembled WGS sequence"/>
</dbReference>
<evidence type="ECO:0000313" key="2">
    <source>
        <dbReference type="EMBL" id="CAG7726395.1"/>
    </source>
</evidence>
<proteinExistence type="predicted"/>
<dbReference type="PROSITE" id="PS51233">
    <property type="entry name" value="VWFD"/>
    <property type="match status" value="1"/>
</dbReference>
<dbReference type="Pfam" id="PF00094">
    <property type="entry name" value="VWD"/>
    <property type="match status" value="1"/>
</dbReference>
<name>A0A8J2NZJ7_9HEXA</name>
<comment type="caution">
    <text evidence="2">The sequence shown here is derived from an EMBL/GenBank/DDBJ whole genome shotgun (WGS) entry which is preliminary data.</text>
</comment>
<dbReference type="OrthoDB" id="6690643at2759"/>
<protein>
    <recommendedName>
        <fullName evidence="1">VWFD domain-containing protein</fullName>
    </recommendedName>
</protein>
<feature type="non-terminal residue" evidence="2">
    <location>
        <position position="1"/>
    </location>
</feature>
<evidence type="ECO:0000313" key="3">
    <source>
        <dbReference type="Proteomes" id="UP000708208"/>
    </source>
</evidence>
<organism evidence="2 3">
    <name type="scientific">Allacma fusca</name>
    <dbReference type="NCBI Taxonomy" id="39272"/>
    <lineage>
        <taxon>Eukaryota</taxon>
        <taxon>Metazoa</taxon>
        <taxon>Ecdysozoa</taxon>
        <taxon>Arthropoda</taxon>
        <taxon>Hexapoda</taxon>
        <taxon>Collembola</taxon>
        <taxon>Symphypleona</taxon>
        <taxon>Sminthuridae</taxon>
        <taxon>Allacma</taxon>
    </lineage>
</organism>
<evidence type="ECO:0000259" key="1">
    <source>
        <dbReference type="PROSITE" id="PS51233"/>
    </source>
</evidence>
<dbReference type="EMBL" id="CAJVCH010134977">
    <property type="protein sequence ID" value="CAG7726395.1"/>
    <property type="molecule type" value="Genomic_DNA"/>
</dbReference>
<gene>
    <name evidence="2" type="ORF">AFUS01_LOCUS15310</name>
</gene>
<dbReference type="InterPro" id="IPR001846">
    <property type="entry name" value="VWF_type-D"/>
</dbReference>
<accession>A0A8J2NZJ7</accession>
<dbReference type="AlphaFoldDB" id="A0A8J2NZJ7"/>